<sequence>MTDTEIRDVLNRAAGDVSPAPDLLDRVRAGGHRRVIRRRAAIGGALALVAGAGLAPLARRGRGPAPADDRVRGDLAGDLELVRRVQKAYGPGTKVRWIGRTPGGPVAAVTGPSGMRDGYDLQSFIEVVGGEPQAVESAELVPEGTVQPGAMIAGPDRDVLVVFTGGSDVMFSGKLRIDAEGRVERTFEPLSEVDGAVVRRIPDPGRFVPFALRSGEAPDKVWLANLNAVADDGSNAQNLMPERIDHLLPGREKAWANEPTGSEKDWWDVGAQQAYLDPYGYHSWTGPTQWRLSGATADGRRLVVQTLALDGRARAFWMAARAGEKPRVNYLGRLEDGLSSDGTDNIGQSYPILHARLPQQLGVAVAALNCQLLYRVRDGAWLPVAGQAAVIPAAATHLEVRPRQGRAARVALP</sequence>
<dbReference type="Proteomes" id="UP001523216">
    <property type="component" value="Unassembled WGS sequence"/>
</dbReference>
<gene>
    <name evidence="2" type="ORF">LXN57_08870</name>
</gene>
<keyword evidence="1" id="KW-0472">Membrane</keyword>
<keyword evidence="1" id="KW-0812">Transmembrane</keyword>
<evidence type="ECO:0000256" key="1">
    <source>
        <dbReference type="SAM" id="Phobius"/>
    </source>
</evidence>
<keyword evidence="1" id="KW-1133">Transmembrane helix</keyword>
<organism evidence="2 3">
    <name type="scientific">Paractinoplanes hotanensis</name>
    <dbReference type="NCBI Taxonomy" id="2906497"/>
    <lineage>
        <taxon>Bacteria</taxon>
        <taxon>Bacillati</taxon>
        <taxon>Actinomycetota</taxon>
        <taxon>Actinomycetes</taxon>
        <taxon>Micromonosporales</taxon>
        <taxon>Micromonosporaceae</taxon>
        <taxon>Paractinoplanes</taxon>
    </lineage>
</organism>
<keyword evidence="3" id="KW-1185">Reference proteome</keyword>
<feature type="transmembrane region" description="Helical" evidence="1">
    <location>
        <begin position="40"/>
        <end position="58"/>
    </location>
</feature>
<evidence type="ECO:0000313" key="2">
    <source>
        <dbReference type="EMBL" id="MCM4077676.1"/>
    </source>
</evidence>
<evidence type="ECO:0000313" key="3">
    <source>
        <dbReference type="Proteomes" id="UP001523216"/>
    </source>
</evidence>
<dbReference type="EMBL" id="JAMQOL010000010">
    <property type="protein sequence ID" value="MCM4077676.1"/>
    <property type="molecule type" value="Genomic_DNA"/>
</dbReference>
<comment type="caution">
    <text evidence="2">The sequence shown here is derived from an EMBL/GenBank/DDBJ whole genome shotgun (WGS) entry which is preliminary data.</text>
</comment>
<dbReference type="RefSeq" id="WP_251797527.1">
    <property type="nucleotide sequence ID" value="NZ_JAMQOL010000010.1"/>
</dbReference>
<name>A0ABT0XV50_9ACTN</name>
<accession>A0ABT0XV50</accession>
<protein>
    <submittedName>
        <fullName evidence="2">Uncharacterized protein</fullName>
    </submittedName>
</protein>
<proteinExistence type="predicted"/>
<reference evidence="2 3" key="1">
    <citation type="submission" date="2022-06" db="EMBL/GenBank/DDBJ databases">
        <title>Actinoplanes abujensis sp. nov., isolated from Nigerian arid soil.</title>
        <authorList>
            <person name="Ding P."/>
        </authorList>
    </citation>
    <scope>NUCLEOTIDE SEQUENCE [LARGE SCALE GENOMIC DNA]</scope>
    <source>
        <strain evidence="3">TRM88002</strain>
    </source>
</reference>